<evidence type="ECO:0000313" key="3">
    <source>
        <dbReference type="EMBL" id="KAK3672913.1"/>
    </source>
</evidence>
<dbReference type="GO" id="GO:0032007">
    <property type="term" value="P:negative regulation of TOR signaling"/>
    <property type="evidence" value="ECO:0007669"/>
    <property type="project" value="TreeGrafter"/>
</dbReference>
<dbReference type="GO" id="GO:0005634">
    <property type="term" value="C:nucleus"/>
    <property type="evidence" value="ECO:0007669"/>
    <property type="project" value="InterPro"/>
</dbReference>
<dbReference type="PROSITE" id="PS50085">
    <property type="entry name" value="RAPGAP"/>
    <property type="match status" value="1"/>
</dbReference>
<protein>
    <submittedName>
        <fullName evidence="3">Tuberous sclerosis 2-like protein</fullName>
    </submittedName>
</protein>
<dbReference type="AlphaFoldDB" id="A0AAE0WJM5"/>
<dbReference type="GO" id="GO:0005096">
    <property type="term" value="F:GTPase activator activity"/>
    <property type="evidence" value="ECO:0007669"/>
    <property type="project" value="UniProtKB-KW"/>
</dbReference>
<dbReference type="PANTHER" id="PTHR10063">
    <property type="entry name" value="TUBERIN"/>
    <property type="match status" value="1"/>
</dbReference>
<keyword evidence="1" id="KW-0343">GTPase activation</keyword>
<gene>
    <name evidence="3" type="primary">TSC2</name>
    <name evidence="3" type="ORF">LTR78_007266</name>
</gene>
<feature type="domain" description="Rap-GAP" evidence="2">
    <location>
        <begin position="894"/>
        <end position="1139"/>
    </location>
</feature>
<name>A0AAE0WJM5_9PEZI</name>
<dbReference type="Pfam" id="PF03542">
    <property type="entry name" value="Tuberin"/>
    <property type="match status" value="1"/>
</dbReference>
<sequence>MASSSLIDHFLLADDQSQTSDGVYGSMEIARSIETIDGNGIEPYETTICERLINELVSYSLHNTGSVNEVPSSPPAAPHSDLATTTQTASSAIKRFAKWFAPAPLADLLDAALLAATSSQSSTVLYATLNLIDTVATYTFIHPDSLRPVAKFLSQAYYNTYRRNRTQKVAFKARDVTLAILKSHLGPQLDDALCDAMGGNLQQKEGFATTAGALRLLSKRLRFDEPDLPPVDLVEVLHRIRFLAATTLADQHIMEHILHFLTRIFKDDKYIPQIQQDACWDYILDILLASCNASVGSTTSELFERLALHLSSIEPRLQLRLAWMYVQMGRPLHQTLSYELRTSFCKPPEDEQEWNMKHRDMVKLCVNAPYLDDVRALVNRSVLMHQLQSSSEHPAVSAIARNFVSHIADPDTIPAAKALLVKALVDMFTSSAMTPDTREATQPLFDALCTASGLTTEAATFLFRIRADVKGHIFISPEDTEHRFLGIVETTPDLSKWLHVITAVLRNGAASWEVYDIFLHETKRLLANHTMFHEQLPCVRQLQEVVTDKIKHGGLVEPPLYTGLTKAYVVAELVQILAASMSYHRKLTKDEITDIVATFNSTAGQQDYIVSIECIHALTICCYEVPDIMSRYMDDVVDKMSRMVTRRYLAIHVLQFLAGLSRLPDLCSGLHETDYKKIFAVCYSYLQSTRGESTVAERKRTPTSEQSSATQRNEEALPEYVYALAYHVVTFWYMTLRRDHREALKPYITSCLTYEVDGEEAIEDQGMVTVDLMDRVDADDGSPDCQEDEVFTSLDGRLIQRHRLVGMLLVSTKTSLRTGRTLVTVRRPSGTSQRLLQQGKASVTVEDDSNYLTVLPDDILGNTYGTITIPKPSSSLGSLEILTLPEDDAVRRAIESLDRTSALDSHKAGVVYIGESQITDHRIFRNIAGSPDYREFLNDLGDLETLKGATFNTQGLDRANDTDGEHTMVWHNDVTEMVFHIVTLMPNSPNDNENTARKKRHIGNDHVNIIFNNSGRAHDYNTLYNLFPGQLTYVYIVITPSARTTFVQTRTENLTTDKTDRFYSVRVVTRPDYPNISSAADEKVVSGASLAGMVRNLALNECIMSLMWTRRDEKAEYPSSWRSRLHQLRRLGERYRKSC</sequence>
<comment type="caution">
    <text evidence="3">The sequence shown here is derived from an EMBL/GenBank/DDBJ whole genome shotgun (WGS) entry which is preliminary data.</text>
</comment>
<reference evidence="3" key="1">
    <citation type="submission" date="2023-07" db="EMBL/GenBank/DDBJ databases">
        <title>Black Yeasts Isolated from many extreme environments.</title>
        <authorList>
            <person name="Coleine C."/>
            <person name="Stajich J.E."/>
            <person name="Selbmann L."/>
        </authorList>
    </citation>
    <scope>NUCLEOTIDE SEQUENCE</scope>
    <source>
        <strain evidence="3">CCFEE 5485</strain>
    </source>
</reference>
<dbReference type="Gene3D" id="3.40.50.11210">
    <property type="entry name" value="Rap/Ran-GAP"/>
    <property type="match status" value="1"/>
</dbReference>
<evidence type="ECO:0000256" key="1">
    <source>
        <dbReference type="ARBA" id="ARBA00022468"/>
    </source>
</evidence>
<dbReference type="InterPro" id="IPR035974">
    <property type="entry name" value="Rap/Ran-GAP_sf"/>
</dbReference>
<dbReference type="RefSeq" id="XP_064693904.1">
    <property type="nucleotide sequence ID" value="XM_064838450.1"/>
</dbReference>
<dbReference type="Pfam" id="PF11864">
    <property type="entry name" value="DUF3384"/>
    <property type="match status" value="1"/>
</dbReference>
<dbReference type="GO" id="GO:0051056">
    <property type="term" value="P:regulation of small GTPase mediated signal transduction"/>
    <property type="evidence" value="ECO:0007669"/>
    <property type="project" value="InterPro"/>
</dbReference>
<organism evidence="3 4">
    <name type="scientific">Recurvomyces mirabilis</name>
    <dbReference type="NCBI Taxonomy" id="574656"/>
    <lineage>
        <taxon>Eukaryota</taxon>
        <taxon>Fungi</taxon>
        <taxon>Dikarya</taxon>
        <taxon>Ascomycota</taxon>
        <taxon>Pezizomycotina</taxon>
        <taxon>Dothideomycetes</taxon>
        <taxon>Dothideomycetidae</taxon>
        <taxon>Mycosphaerellales</taxon>
        <taxon>Teratosphaeriaceae</taxon>
        <taxon>Recurvomyces</taxon>
    </lineage>
</organism>
<keyword evidence="4" id="KW-1185">Reference proteome</keyword>
<dbReference type="InterPro" id="IPR000331">
    <property type="entry name" value="Rap/Ran_GAP_dom"/>
</dbReference>
<dbReference type="InterPro" id="IPR018515">
    <property type="entry name" value="Tuberin-type_domain"/>
</dbReference>
<dbReference type="GO" id="GO:0033596">
    <property type="term" value="C:TSC1-TSC2 complex"/>
    <property type="evidence" value="ECO:0007669"/>
    <property type="project" value="TreeGrafter"/>
</dbReference>
<dbReference type="Proteomes" id="UP001274830">
    <property type="component" value="Unassembled WGS sequence"/>
</dbReference>
<dbReference type="EMBL" id="JAUTXT010000029">
    <property type="protein sequence ID" value="KAK3672913.1"/>
    <property type="molecule type" value="Genomic_DNA"/>
</dbReference>
<accession>A0AAE0WJM5</accession>
<dbReference type="SUPFAM" id="SSF48371">
    <property type="entry name" value="ARM repeat"/>
    <property type="match status" value="1"/>
</dbReference>
<dbReference type="GeneID" id="89962990"/>
<dbReference type="InterPro" id="IPR016024">
    <property type="entry name" value="ARM-type_fold"/>
</dbReference>
<dbReference type="PANTHER" id="PTHR10063:SF0">
    <property type="entry name" value="TUBERIN"/>
    <property type="match status" value="1"/>
</dbReference>
<dbReference type="SUPFAM" id="SSF111347">
    <property type="entry name" value="Rap/Ran-GAP"/>
    <property type="match status" value="1"/>
</dbReference>
<proteinExistence type="predicted"/>
<dbReference type="Pfam" id="PF02145">
    <property type="entry name" value="Rap_GAP"/>
    <property type="match status" value="1"/>
</dbReference>
<dbReference type="InterPro" id="IPR027107">
    <property type="entry name" value="Tuberin/Ral-act_asu"/>
</dbReference>
<dbReference type="InterPro" id="IPR024584">
    <property type="entry name" value="Tuberin_N"/>
</dbReference>
<evidence type="ECO:0000259" key="2">
    <source>
        <dbReference type="PROSITE" id="PS50085"/>
    </source>
</evidence>
<evidence type="ECO:0000313" key="4">
    <source>
        <dbReference type="Proteomes" id="UP001274830"/>
    </source>
</evidence>